<feature type="non-terminal residue" evidence="6">
    <location>
        <position position="1"/>
    </location>
</feature>
<evidence type="ECO:0000259" key="5">
    <source>
        <dbReference type="PROSITE" id="PS50021"/>
    </source>
</evidence>
<accession>A0A8S4NL75</accession>
<dbReference type="GO" id="GO:0051015">
    <property type="term" value="F:actin filament binding"/>
    <property type="evidence" value="ECO:0007669"/>
    <property type="project" value="InterPro"/>
</dbReference>
<name>A0A8S4NL75_OWEFU</name>
<feature type="repeat" description="Filamin" evidence="4">
    <location>
        <begin position="444"/>
        <end position="536"/>
    </location>
</feature>
<dbReference type="InterPro" id="IPR001715">
    <property type="entry name" value="CH_dom"/>
</dbReference>
<organism evidence="6 7">
    <name type="scientific">Owenia fusiformis</name>
    <name type="common">Polychaete worm</name>
    <dbReference type="NCBI Taxonomy" id="6347"/>
    <lineage>
        <taxon>Eukaryota</taxon>
        <taxon>Metazoa</taxon>
        <taxon>Spiralia</taxon>
        <taxon>Lophotrochozoa</taxon>
        <taxon>Annelida</taxon>
        <taxon>Polychaeta</taxon>
        <taxon>Sedentaria</taxon>
        <taxon>Canalipalpata</taxon>
        <taxon>Sabellida</taxon>
        <taxon>Oweniida</taxon>
        <taxon>Oweniidae</taxon>
        <taxon>Owenia</taxon>
    </lineage>
</organism>
<dbReference type="Gene3D" id="1.10.418.10">
    <property type="entry name" value="Calponin-like domain"/>
    <property type="match status" value="3"/>
</dbReference>
<evidence type="ECO:0000256" key="2">
    <source>
        <dbReference type="ARBA" id="ARBA00022737"/>
    </source>
</evidence>
<dbReference type="InterPro" id="IPR013783">
    <property type="entry name" value="Ig-like_fold"/>
</dbReference>
<feature type="domain" description="Calponin-homology (CH)" evidence="5">
    <location>
        <begin position="25"/>
        <end position="130"/>
    </location>
</feature>
<dbReference type="InterPro" id="IPR014756">
    <property type="entry name" value="Ig_E-set"/>
</dbReference>
<evidence type="ECO:0000256" key="1">
    <source>
        <dbReference type="ARBA" id="ARBA00009238"/>
    </source>
</evidence>
<evidence type="ECO:0000313" key="7">
    <source>
        <dbReference type="Proteomes" id="UP000749559"/>
    </source>
</evidence>
<dbReference type="Gene3D" id="2.60.40.10">
    <property type="entry name" value="Immunoglobulins"/>
    <property type="match status" value="3"/>
</dbReference>
<keyword evidence="2" id="KW-0677">Repeat</keyword>
<evidence type="ECO:0000256" key="4">
    <source>
        <dbReference type="PROSITE-ProRule" id="PRU00087"/>
    </source>
</evidence>
<dbReference type="FunFam" id="1.10.418.10:FF:000068">
    <property type="entry name" value="Putative Filamin-A"/>
    <property type="match status" value="1"/>
</dbReference>
<dbReference type="PANTHER" id="PTHR38537:SF16">
    <property type="entry name" value="CALPONIN-HOMOLOGY (CH) DOMAIN-CONTAINING PROTEIN"/>
    <property type="match status" value="1"/>
</dbReference>
<dbReference type="PROSITE" id="PS00019">
    <property type="entry name" value="ACTININ_1"/>
    <property type="match status" value="1"/>
</dbReference>
<dbReference type="SUPFAM" id="SSF47576">
    <property type="entry name" value="Calponin-homology domain, CH-domain"/>
    <property type="match status" value="2"/>
</dbReference>
<comment type="similarity">
    <text evidence="1">Belongs to the filamin family.</text>
</comment>
<dbReference type="Pfam" id="PF00307">
    <property type="entry name" value="CH"/>
    <property type="match status" value="3"/>
</dbReference>
<dbReference type="PROSITE" id="PS50021">
    <property type="entry name" value="CH"/>
    <property type="match status" value="2"/>
</dbReference>
<evidence type="ECO:0000313" key="6">
    <source>
        <dbReference type="EMBL" id="CAH1781777.1"/>
    </source>
</evidence>
<sequence>MTENDDVRSAEGHAAMSILGDRWIKIQENTFTNWVNQQLIGADHNVEDLQEDFSDGIKLCALVEALQNRRIKRVVKKPINQHQYLENVTLALKAISEDDVKLVNIGNSDIVNGNRKLVMGLIWHLILRYQIGKTTQLKIPPKKLMLAWLNAAIPDIKITNFTSNWNDGIALHALLEYCQPGLCPGWRTLNPHDRVANCTDAMQLAEKHFDIPQVVRPEDLASRDLDELSGMTYLSYFMKVDSPGYYATLNYVRDQLRSEGKTVNNFQTDWNDGKVLCSLVNSLGGHIYDVSNTDWPGNCAKGMQQAEEMGVAPVISPEEMADPDTDHLGIMAYAAYFQNIHPNKLVPNGNTATETHANKVKLDADLKTVTVGSSKTFHVDLLDSQVQESDLRVELQGPTSQPPVSLFFNGDRGEAVFVPSESGTHQLTVFCKGEVVQGCPVKFLSVADKSKVLLMSSFDTCNVGCSTEIKVSAPNSIDGAVQVEAISPRGQSQNMSVTQEDGKFMSNFVPTEIGEWTIKILYEGEHISGSPFHVRVYDSGLVKVYGLEGGSVGEPFSFTADTSSAGDGELAVKVLRDGHLVAAQVLEDGAGVNKVNFTPDGPGVYMIHVYFGGKEIS</sequence>
<dbReference type="InterPro" id="IPR001589">
    <property type="entry name" value="Actinin_actin-bd_CS"/>
</dbReference>
<feature type="repeat" description="Filamin" evidence="4">
    <location>
        <begin position="534"/>
        <end position="617"/>
    </location>
</feature>
<dbReference type="PROSITE" id="PS50194">
    <property type="entry name" value="FILAMIN_REPEAT"/>
    <property type="match status" value="3"/>
</dbReference>
<proteinExistence type="inferred from homology"/>
<dbReference type="SMART" id="SM00557">
    <property type="entry name" value="IG_FLMN"/>
    <property type="match status" value="3"/>
</dbReference>
<dbReference type="PANTHER" id="PTHR38537">
    <property type="entry name" value="JITTERBUG, ISOFORM N"/>
    <property type="match status" value="1"/>
</dbReference>
<dbReference type="Pfam" id="PF00630">
    <property type="entry name" value="Filamin"/>
    <property type="match status" value="3"/>
</dbReference>
<comment type="caution">
    <text evidence="6">The sequence shown here is derived from an EMBL/GenBank/DDBJ whole genome shotgun (WGS) entry which is preliminary data.</text>
</comment>
<dbReference type="EMBL" id="CAIIXF020000004">
    <property type="protein sequence ID" value="CAH1781777.1"/>
    <property type="molecule type" value="Genomic_DNA"/>
</dbReference>
<dbReference type="GO" id="GO:0030036">
    <property type="term" value="P:actin cytoskeleton organization"/>
    <property type="evidence" value="ECO:0007669"/>
    <property type="project" value="InterPro"/>
</dbReference>
<dbReference type="OrthoDB" id="18740at2759"/>
<dbReference type="AlphaFoldDB" id="A0A8S4NL75"/>
<keyword evidence="7" id="KW-1185">Reference proteome</keyword>
<evidence type="ECO:0000256" key="3">
    <source>
        <dbReference type="ARBA" id="ARBA00023203"/>
    </source>
</evidence>
<dbReference type="SUPFAM" id="SSF81296">
    <property type="entry name" value="E set domains"/>
    <property type="match status" value="3"/>
</dbReference>
<dbReference type="Proteomes" id="UP000749559">
    <property type="component" value="Unassembled WGS sequence"/>
</dbReference>
<dbReference type="InterPro" id="IPR001298">
    <property type="entry name" value="Filamin/ABP280_rpt"/>
</dbReference>
<feature type="repeat" description="Filamin" evidence="4">
    <location>
        <begin position="352"/>
        <end position="445"/>
    </location>
</feature>
<feature type="domain" description="Calponin-homology (CH)" evidence="5">
    <location>
        <begin position="139"/>
        <end position="242"/>
    </location>
</feature>
<reference evidence="6" key="1">
    <citation type="submission" date="2022-03" db="EMBL/GenBank/DDBJ databases">
        <authorList>
            <person name="Martin C."/>
        </authorList>
    </citation>
    <scope>NUCLEOTIDE SEQUENCE</scope>
</reference>
<keyword evidence="3" id="KW-0009">Actin-binding</keyword>
<dbReference type="CDD" id="cd21229">
    <property type="entry name" value="CH_jitterbug-like_rpt2"/>
    <property type="match status" value="1"/>
</dbReference>
<dbReference type="FunFam" id="1.10.418.10:FF:000006">
    <property type="entry name" value="Filamin-B isoform A"/>
    <property type="match status" value="1"/>
</dbReference>
<gene>
    <name evidence="6" type="ORF">OFUS_LOCUS8304</name>
</gene>
<dbReference type="InterPro" id="IPR017868">
    <property type="entry name" value="Filamin/ABP280_repeat-like"/>
</dbReference>
<dbReference type="InterPro" id="IPR036872">
    <property type="entry name" value="CH_dom_sf"/>
</dbReference>
<dbReference type="SMART" id="SM00033">
    <property type="entry name" value="CH"/>
    <property type="match status" value="3"/>
</dbReference>
<dbReference type="CDD" id="cd21227">
    <property type="entry name" value="CH_jitterbug-like_rpt1"/>
    <property type="match status" value="1"/>
</dbReference>
<protein>
    <recommendedName>
        <fullName evidence="5">Calponin-homology (CH) domain-containing protein</fullName>
    </recommendedName>
</protein>
<dbReference type="InterPro" id="IPR044801">
    <property type="entry name" value="Filamin"/>
</dbReference>